<evidence type="ECO:0000313" key="8">
    <source>
        <dbReference type="Proteomes" id="UP000318582"/>
    </source>
</evidence>
<dbReference type="InterPro" id="IPR004776">
    <property type="entry name" value="Mem_transp_PIN-like"/>
</dbReference>
<accession>A0A507EGJ6</accession>
<evidence type="ECO:0000256" key="6">
    <source>
        <dbReference type="SAM" id="Phobius"/>
    </source>
</evidence>
<feature type="transmembrane region" description="Helical" evidence="6">
    <location>
        <begin position="39"/>
        <end position="58"/>
    </location>
</feature>
<gene>
    <name evidence="7" type="ORF">PhCBS80983_g00310</name>
</gene>
<evidence type="ECO:0000313" key="7">
    <source>
        <dbReference type="EMBL" id="TPX62567.1"/>
    </source>
</evidence>
<dbReference type="STRING" id="109895.A0A507EGJ6"/>
<feature type="transmembrane region" description="Helical" evidence="6">
    <location>
        <begin position="6"/>
        <end position="27"/>
    </location>
</feature>
<dbReference type="AlphaFoldDB" id="A0A507EGJ6"/>
<dbReference type="GO" id="GO:0016020">
    <property type="term" value="C:membrane"/>
    <property type="evidence" value="ECO:0007669"/>
    <property type="project" value="UniProtKB-SubCell"/>
</dbReference>
<sequence length="446" mass="49743">MSDFVKVLFCLYTALAYFGSLFVSAVFRIPRSRSRFISSVSMMGNTNSLPVALMYSLARDAGARLVLQPESEKDADHVARRGIAFVLFFSLFSNILRWTICYQLMAKVPEDILPPPAISYGTAAERHGVDMLDENTTAPPEEDMFPGDALCADIPDKDRTTYAKRCRRRSRLFSGPDDVQNTFTDPDATETPTEQSPLILPPEASRQSPIMEPSIAERDTSSLAHAPRPNSRWTNYRNTVIDLLNAPLYAAIFGLVIGLIPPVKNLFFSTQAGHVPLLGEVVTDPLYSLGEASVPIILLTLGGQLGSMRKHEEGRHVVTSEPLDVTLVIFLRMILTPAVALPFLWAMSGYVPLVADRTFAMGTYMNYHPALSLQHFDFRTDFFLCDKAMLILSAQPPALNVMNMSQAQRNHESITARLLFWSYLASFPILTTWVVVDLLALEQFWP</sequence>
<evidence type="ECO:0000256" key="1">
    <source>
        <dbReference type="ARBA" id="ARBA00004141"/>
    </source>
</evidence>
<dbReference type="Pfam" id="PF03547">
    <property type="entry name" value="Mem_trans"/>
    <property type="match status" value="1"/>
</dbReference>
<feature type="compositionally biased region" description="Polar residues" evidence="5">
    <location>
        <begin position="179"/>
        <end position="196"/>
    </location>
</feature>
<feature type="transmembrane region" description="Helical" evidence="6">
    <location>
        <begin position="240"/>
        <end position="260"/>
    </location>
</feature>
<dbReference type="GO" id="GO:0005783">
    <property type="term" value="C:endoplasmic reticulum"/>
    <property type="evidence" value="ECO:0007669"/>
    <property type="project" value="TreeGrafter"/>
</dbReference>
<dbReference type="Proteomes" id="UP000318582">
    <property type="component" value="Unassembled WGS sequence"/>
</dbReference>
<evidence type="ECO:0000256" key="2">
    <source>
        <dbReference type="ARBA" id="ARBA00022692"/>
    </source>
</evidence>
<protein>
    <submittedName>
        <fullName evidence="7">Uncharacterized protein</fullName>
    </submittedName>
</protein>
<keyword evidence="2 6" id="KW-0812">Transmembrane</keyword>
<keyword evidence="4 6" id="KW-0472">Membrane</keyword>
<proteinExistence type="predicted"/>
<feature type="transmembrane region" description="Helical" evidence="6">
    <location>
        <begin position="327"/>
        <end position="347"/>
    </location>
</feature>
<comment type="subcellular location">
    <subcellularLocation>
        <location evidence="1">Membrane</location>
        <topology evidence="1">Multi-pass membrane protein</topology>
    </subcellularLocation>
</comment>
<reference evidence="7 8" key="1">
    <citation type="journal article" date="2019" name="Sci. Rep.">
        <title>Comparative genomics of chytrid fungi reveal insights into the obligate biotrophic and pathogenic lifestyle of Synchytrium endobioticum.</title>
        <authorList>
            <person name="van de Vossenberg B.T.L.H."/>
            <person name="Warris S."/>
            <person name="Nguyen H.D.T."/>
            <person name="van Gent-Pelzer M.P.E."/>
            <person name="Joly D.L."/>
            <person name="van de Geest H.C."/>
            <person name="Bonants P.J.M."/>
            <person name="Smith D.S."/>
            <person name="Levesque C.A."/>
            <person name="van der Lee T.A.J."/>
        </authorList>
    </citation>
    <scope>NUCLEOTIDE SEQUENCE [LARGE SCALE GENOMIC DNA]</scope>
    <source>
        <strain evidence="7 8">CBS 809.83</strain>
    </source>
</reference>
<evidence type="ECO:0000256" key="3">
    <source>
        <dbReference type="ARBA" id="ARBA00022989"/>
    </source>
</evidence>
<name>A0A507EGJ6_9FUNG</name>
<feature type="transmembrane region" description="Helical" evidence="6">
    <location>
        <begin position="78"/>
        <end position="96"/>
    </location>
</feature>
<dbReference type="PANTHER" id="PTHR31794">
    <property type="entry name" value="AUXIN EFFLUX TRANSPORTER FAMILY PROTEIN (EUROFUNG)"/>
    <property type="match status" value="1"/>
</dbReference>
<keyword evidence="8" id="KW-1185">Reference proteome</keyword>
<comment type="caution">
    <text evidence="7">The sequence shown here is derived from an EMBL/GenBank/DDBJ whole genome shotgun (WGS) entry which is preliminary data.</text>
</comment>
<feature type="region of interest" description="Disordered" evidence="5">
    <location>
        <begin position="173"/>
        <end position="208"/>
    </location>
</feature>
<feature type="transmembrane region" description="Helical" evidence="6">
    <location>
        <begin position="420"/>
        <end position="441"/>
    </location>
</feature>
<organism evidence="7 8">
    <name type="scientific">Powellomyces hirtus</name>
    <dbReference type="NCBI Taxonomy" id="109895"/>
    <lineage>
        <taxon>Eukaryota</taxon>
        <taxon>Fungi</taxon>
        <taxon>Fungi incertae sedis</taxon>
        <taxon>Chytridiomycota</taxon>
        <taxon>Chytridiomycota incertae sedis</taxon>
        <taxon>Chytridiomycetes</taxon>
        <taxon>Spizellomycetales</taxon>
        <taxon>Powellomycetaceae</taxon>
        <taxon>Powellomyces</taxon>
    </lineage>
</organism>
<dbReference type="GO" id="GO:0055085">
    <property type="term" value="P:transmembrane transport"/>
    <property type="evidence" value="ECO:0007669"/>
    <property type="project" value="InterPro"/>
</dbReference>
<evidence type="ECO:0000256" key="4">
    <source>
        <dbReference type="ARBA" id="ARBA00023136"/>
    </source>
</evidence>
<dbReference type="PANTHER" id="PTHR31794:SF4">
    <property type="entry name" value="AUXIN EFFLUX TRANSPORTER FAMILY PROTEIN (EUROFUNG)"/>
    <property type="match status" value="1"/>
</dbReference>
<keyword evidence="3 6" id="KW-1133">Transmembrane helix</keyword>
<dbReference type="EMBL" id="QEAQ01000002">
    <property type="protein sequence ID" value="TPX62567.1"/>
    <property type="molecule type" value="Genomic_DNA"/>
</dbReference>
<evidence type="ECO:0000256" key="5">
    <source>
        <dbReference type="SAM" id="MobiDB-lite"/>
    </source>
</evidence>